<feature type="region of interest" description="Disordered" evidence="1">
    <location>
        <begin position="152"/>
        <end position="242"/>
    </location>
</feature>
<comment type="caution">
    <text evidence="2">The sequence shown here is derived from an EMBL/GenBank/DDBJ whole genome shotgun (WGS) entry which is preliminary data.</text>
</comment>
<feature type="region of interest" description="Disordered" evidence="1">
    <location>
        <begin position="255"/>
        <end position="339"/>
    </location>
</feature>
<dbReference type="EMBL" id="JAPCXC010000065">
    <property type="protein sequence ID" value="KAJ1606990.1"/>
    <property type="molecule type" value="Genomic_DNA"/>
</dbReference>
<feature type="region of interest" description="Disordered" evidence="1">
    <location>
        <begin position="17"/>
        <end position="91"/>
    </location>
</feature>
<feature type="compositionally biased region" description="Gly residues" evidence="1">
    <location>
        <begin position="424"/>
        <end position="445"/>
    </location>
</feature>
<accession>A0A9D5DFB6</accession>
<organism evidence="2">
    <name type="scientific">Cryptosporidium canis</name>
    <dbReference type="NCBI Taxonomy" id="195482"/>
    <lineage>
        <taxon>Eukaryota</taxon>
        <taxon>Sar</taxon>
        <taxon>Alveolata</taxon>
        <taxon>Apicomplexa</taxon>
        <taxon>Conoidasida</taxon>
        <taxon>Coccidia</taxon>
        <taxon>Eucoccidiorida</taxon>
        <taxon>Eimeriorina</taxon>
        <taxon>Cryptosporidiidae</taxon>
        <taxon>Cryptosporidium</taxon>
    </lineage>
</organism>
<protein>
    <submittedName>
        <fullName evidence="2">Uncharacterized protein</fullName>
    </submittedName>
</protein>
<feature type="compositionally biased region" description="Basic and acidic residues" evidence="1">
    <location>
        <begin position="412"/>
        <end position="422"/>
    </location>
</feature>
<dbReference type="AlphaFoldDB" id="A0A9D5DFB6"/>
<evidence type="ECO:0000256" key="1">
    <source>
        <dbReference type="SAM" id="MobiDB-lite"/>
    </source>
</evidence>
<evidence type="ECO:0000313" key="2">
    <source>
        <dbReference type="EMBL" id="KAJ1606990.1"/>
    </source>
</evidence>
<reference evidence="2" key="1">
    <citation type="submission" date="2022-10" db="EMBL/GenBank/DDBJ databases">
        <title>Adaptive evolution leads to modifications in subtelomeric GC content in a zoonotic Cryptosporidium species.</title>
        <authorList>
            <person name="Li J."/>
            <person name="Feng Y."/>
            <person name="Xiao L."/>
        </authorList>
    </citation>
    <scope>NUCLEOTIDE SEQUENCE</scope>
    <source>
        <strain evidence="2">33844</strain>
    </source>
</reference>
<feature type="region of interest" description="Disordered" evidence="1">
    <location>
        <begin position="107"/>
        <end position="132"/>
    </location>
</feature>
<feature type="compositionally biased region" description="Acidic residues" evidence="1">
    <location>
        <begin position="448"/>
        <end position="466"/>
    </location>
</feature>
<dbReference type="Proteomes" id="UP001067231">
    <property type="component" value="Unassembled WGS sequence"/>
</dbReference>
<proteinExistence type="predicted"/>
<feature type="compositionally biased region" description="Basic and acidic residues" evidence="1">
    <location>
        <begin position="189"/>
        <end position="202"/>
    </location>
</feature>
<feature type="compositionally biased region" description="Acidic residues" evidence="1">
    <location>
        <begin position="273"/>
        <end position="284"/>
    </location>
</feature>
<sequence>MRVPSISHKQLLELGELVDYGGHQRDERRAGSGSGGQVREHGQEEGAILDGGPAEDAEDARKVVEELENQRVSADLGSQIPDSDQPLPEQDCSVQDRDLESINGIGRLGALETDPPRAQVRGPQADQGVVRDGQINTLVEGVSGLEFPPEVHMARVQEPQPVRRGLRGDQRVTGGANSPPQEGNPGLDKAARDEGGFPEARKGHLGVEATAQDVLRRGDLRESQRPGDVVAEAGPRELVEVGHDEHVLAQLEALRSRRQGADEGSQGLRGREDDVDGVAAEEGEGVSSEEGVDGLELGERQISEGEPVSAGDEREDGLRDALVAGDGPYPGEDVNQEKDKAVDIVELSDVEVELHRPISCVHGHESPGFVGGGDPKEGLVPLNGDDVFGVDGLEELKHLGVPKSRQGGQLRGELREHVERSSGEGPGLVEGEPGAGDAGGAGVGAVEGLDDEREEPGEVLGDEQGEFVDFRETRPEPLAAKPVNSDSRRRALAGPTRGPGTSCRRPGRQTWPGWSPGAAACLSGAGEVQVEIGDSEERASELEVGEEEWEVEPKVLNDEVRQVLKAGSNGRGLEEPSDGVLRVQVAPEVDDVGQVVSVQVEVAGQKERVRDEYGRVPARARCKVLRDHSKKVLSEVAPFWSNHWSKLSIGYRNLGYHVIYREQRGQHPHGLGLRVQEGLDHNVQVFPLEAHAVDPGRPSVDRREDDIRGREHARGLEDLGQHLQSREKLPQDQVAGVKGDLLPDHEPPVPEEDGSVHAAYLLAVQEAVRQLVVLGPLLTPHVQIRESPRGPVPARGAQTPPLWLERELAVEVRERLQTRLARGYTPVQRFLREELGRNLSLHAREQPETGMSRSVRCEYALQRAPELNSGVGCLLPGREGQVRTHGGLHEGQRGRVAHLQLVDHEVSLREEPVHSSETHVQVGEEDFVGVCRGEMRTGPKDQLPYVLVEEVQQQHDLAEVHAVSRPG</sequence>
<name>A0A9D5DFB6_9CRYT</name>
<feature type="region of interest" description="Disordered" evidence="1">
    <location>
        <begin position="399"/>
        <end position="511"/>
    </location>
</feature>
<feature type="compositionally biased region" description="Basic and acidic residues" evidence="1">
    <location>
        <begin position="214"/>
        <end position="225"/>
    </location>
</feature>
<feature type="compositionally biased region" description="Basic and acidic residues" evidence="1">
    <location>
        <begin position="59"/>
        <end position="69"/>
    </location>
</feature>
<gene>
    <name evidence="2" type="ORF">OJ253_2525</name>
</gene>
<feature type="region of interest" description="Disordered" evidence="1">
    <location>
        <begin position="363"/>
        <end position="383"/>
    </location>
</feature>